<organism evidence="10 11">
    <name type="scientific">Stentor coeruleus</name>
    <dbReference type="NCBI Taxonomy" id="5963"/>
    <lineage>
        <taxon>Eukaryota</taxon>
        <taxon>Sar</taxon>
        <taxon>Alveolata</taxon>
        <taxon>Ciliophora</taxon>
        <taxon>Postciliodesmatophora</taxon>
        <taxon>Heterotrichea</taxon>
        <taxon>Heterotrichida</taxon>
        <taxon>Stentoridae</taxon>
        <taxon>Stentor</taxon>
    </lineage>
</organism>
<keyword evidence="11" id="KW-1185">Reference proteome</keyword>
<accession>A0A1R2AZS7</accession>
<dbReference type="InterPro" id="IPR006629">
    <property type="entry name" value="LITAF"/>
</dbReference>
<dbReference type="GO" id="GO:0016020">
    <property type="term" value="C:membrane"/>
    <property type="evidence" value="ECO:0007669"/>
    <property type="project" value="UniProtKB-SubCell"/>
</dbReference>
<sequence length="234" mass="26900">MANRNLEIHLTPSLTPRTEQSSRFFQPEPSEEPHFSLNHNNYTKLGIEKSDCLQADTRMSTEMNSSSLQTSTMQSINFKRSFCLNSPKRSVPQTPLMLSLKAKELQEQNLMPKLEERLKSLENQNNVYRKSENIESESLFDFNAERYNSVIQEPDDNISFEGNEDMKIPQLMWCASCGAEVMTKVEYVNTDKTFWAAMGILLSGGFLGCFLIPYMTNSCKGVRVRCHKCERILR</sequence>
<dbReference type="AlphaFoldDB" id="A0A1R2AZS7"/>
<evidence type="ECO:0000256" key="7">
    <source>
        <dbReference type="SAM" id="MobiDB-lite"/>
    </source>
</evidence>
<evidence type="ECO:0000256" key="5">
    <source>
        <dbReference type="ARBA" id="ARBA00023136"/>
    </source>
</evidence>
<reference evidence="10 11" key="1">
    <citation type="submission" date="2016-11" db="EMBL/GenBank/DDBJ databases">
        <title>The macronuclear genome of Stentor coeruleus: a giant cell with tiny introns.</title>
        <authorList>
            <person name="Slabodnick M."/>
            <person name="Ruby J.G."/>
            <person name="Reiff S.B."/>
            <person name="Swart E.C."/>
            <person name="Gosai S."/>
            <person name="Prabakaran S."/>
            <person name="Witkowska E."/>
            <person name="Larue G.E."/>
            <person name="Fisher S."/>
            <person name="Freeman R.M."/>
            <person name="Gunawardena J."/>
            <person name="Chu W."/>
            <person name="Stover N.A."/>
            <person name="Gregory B.D."/>
            <person name="Nowacki M."/>
            <person name="Derisi J."/>
            <person name="Roy S.W."/>
            <person name="Marshall W.F."/>
            <person name="Sood P."/>
        </authorList>
    </citation>
    <scope>NUCLEOTIDE SEQUENCE [LARGE SCALE GENOMIC DNA]</scope>
    <source>
        <strain evidence="10">WM001</strain>
    </source>
</reference>
<dbReference type="PANTHER" id="PTHR23292">
    <property type="entry name" value="LIPOPOLYSACCHARIDE-INDUCED TUMOR NECROSIS FACTOR-ALPHA FACTOR"/>
    <property type="match status" value="1"/>
</dbReference>
<keyword evidence="3" id="KW-0479">Metal-binding</keyword>
<comment type="caution">
    <text evidence="10">The sequence shown here is derived from an EMBL/GenBank/DDBJ whole genome shotgun (WGS) entry which is preliminary data.</text>
</comment>
<evidence type="ECO:0000313" key="11">
    <source>
        <dbReference type="Proteomes" id="UP000187209"/>
    </source>
</evidence>
<dbReference type="SMART" id="SM00714">
    <property type="entry name" value="LITAF"/>
    <property type="match status" value="1"/>
</dbReference>
<keyword evidence="6" id="KW-0175">Coiled coil</keyword>
<feature type="region of interest" description="Disordered" evidence="7">
    <location>
        <begin position="1"/>
        <end position="33"/>
    </location>
</feature>
<keyword evidence="8" id="KW-1133">Transmembrane helix</keyword>
<dbReference type="Pfam" id="PF10601">
    <property type="entry name" value="zf-LITAF-like"/>
    <property type="match status" value="1"/>
</dbReference>
<feature type="compositionally biased region" description="Polar residues" evidence="7">
    <location>
        <begin position="12"/>
        <end position="24"/>
    </location>
</feature>
<comment type="subcellular location">
    <subcellularLocation>
        <location evidence="1">Membrane</location>
        <topology evidence="1">Peripheral membrane protein</topology>
    </subcellularLocation>
</comment>
<dbReference type="PROSITE" id="PS51837">
    <property type="entry name" value="LITAF"/>
    <property type="match status" value="1"/>
</dbReference>
<keyword evidence="8" id="KW-0812">Transmembrane</keyword>
<name>A0A1R2AZS7_9CILI</name>
<evidence type="ECO:0000313" key="10">
    <source>
        <dbReference type="EMBL" id="OMJ69880.1"/>
    </source>
</evidence>
<evidence type="ECO:0000256" key="3">
    <source>
        <dbReference type="ARBA" id="ARBA00022723"/>
    </source>
</evidence>
<dbReference type="GO" id="GO:0008270">
    <property type="term" value="F:zinc ion binding"/>
    <property type="evidence" value="ECO:0007669"/>
    <property type="project" value="TreeGrafter"/>
</dbReference>
<gene>
    <name evidence="10" type="ORF">SteCoe_32269</name>
</gene>
<comment type="similarity">
    <text evidence="2">Belongs to the CDIP1/LITAF family.</text>
</comment>
<feature type="domain" description="LITAF" evidence="9">
    <location>
        <begin position="154"/>
        <end position="234"/>
    </location>
</feature>
<proteinExistence type="inferred from homology"/>
<evidence type="ECO:0000256" key="2">
    <source>
        <dbReference type="ARBA" id="ARBA00005975"/>
    </source>
</evidence>
<evidence type="ECO:0000256" key="8">
    <source>
        <dbReference type="SAM" id="Phobius"/>
    </source>
</evidence>
<evidence type="ECO:0000256" key="6">
    <source>
        <dbReference type="SAM" id="Coils"/>
    </source>
</evidence>
<evidence type="ECO:0000256" key="4">
    <source>
        <dbReference type="ARBA" id="ARBA00022833"/>
    </source>
</evidence>
<dbReference type="EMBL" id="MPUH01001147">
    <property type="protein sequence ID" value="OMJ69880.1"/>
    <property type="molecule type" value="Genomic_DNA"/>
</dbReference>
<keyword evidence="5 8" id="KW-0472">Membrane</keyword>
<protein>
    <recommendedName>
        <fullName evidence="9">LITAF domain-containing protein</fullName>
    </recommendedName>
</protein>
<dbReference type="PANTHER" id="PTHR23292:SF6">
    <property type="entry name" value="FI16602P1-RELATED"/>
    <property type="match status" value="1"/>
</dbReference>
<dbReference type="InterPro" id="IPR037519">
    <property type="entry name" value="LITAF_fam"/>
</dbReference>
<dbReference type="Proteomes" id="UP000187209">
    <property type="component" value="Unassembled WGS sequence"/>
</dbReference>
<feature type="transmembrane region" description="Helical" evidence="8">
    <location>
        <begin position="194"/>
        <end position="215"/>
    </location>
</feature>
<evidence type="ECO:0000256" key="1">
    <source>
        <dbReference type="ARBA" id="ARBA00004170"/>
    </source>
</evidence>
<keyword evidence="4" id="KW-0862">Zinc</keyword>
<evidence type="ECO:0000259" key="9">
    <source>
        <dbReference type="PROSITE" id="PS51837"/>
    </source>
</evidence>
<feature type="coiled-coil region" evidence="6">
    <location>
        <begin position="104"/>
        <end position="131"/>
    </location>
</feature>